<evidence type="ECO:0000259" key="8">
    <source>
        <dbReference type="Pfam" id="PF20255"/>
    </source>
</evidence>
<organism evidence="9 10">
    <name type="scientific">Sporothrix schenckii (strain ATCC 58251 / de Perez 2211183)</name>
    <name type="common">Rose-picker's disease fungus</name>
    <dbReference type="NCBI Taxonomy" id="1391915"/>
    <lineage>
        <taxon>Eukaryota</taxon>
        <taxon>Fungi</taxon>
        <taxon>Dikarya</taxon>
        <taxon>Ascomycota</taxon>
        <taxon>Pezizomycotina</taxon>
        <taxon>Sordariomycetes</taxon>
        <taxon>Sordariomycetidae</taxon>
        <taxon>Ophiostomatales</taxon>
        <taxon>Ophiostomataceae</taxon>
        <taxon>Sporothrix</taxon>
    </lineage>
</organism>
<dbReference type="EMBL" id="KI440854">
    <property type="protein sequence ID" value="ERS95392.1"/>
    <property type="molecule type" value="Genomic_DNA"/>
</dbReference>
<evidence type="ECO:0000256" key="4">
    <source>
        <dbReference type="ARBA" id="ARBA00022786"/>
    </source>
</evidence>
<dbReference type="GO" id="GO:0006508">
    <property type="term" value="P:proteolysis"/>
    <property type="evidence" value="ECO:0007669"/>
    <property type="project" value="UniProtKB-KW"/>
</dbReference>
<gene>
    <name evidence="9" type="ORF">HMPREF1624_08270</name>
</gene>
<evidence type="ECO:0000313" key="10">
    <source>
        <dbReference type="Proteomes" id="UP000018087"/>
    </source>
</evidence>
<dbReference type="InterPro" id="IPR046541">
    <property type="entry name" value="DUF6606"/>
</dbReference>
<reference evidence="10" key="1">
    <citation type="journal article" date="2014" name="Genome Announc.">
        <title>Genome sequence of the pathogenic fungus Sporothrix schenckii (ATCC 58251).</title>
        <authorList>
            <person name="Cuomo C.A."/>
            <person name="Rodriguez-Del Valle N."/>
            <person name="Perez-Sanchez L."/>
            <person name="Abouelleil A."/>
            <person name="Goldberg J."/>
            <person name="Young S."/>
            <person name="Zeng Q."/>
            <person name="Birren B.W."/>
        </authorList>
    </citation>
    <scope>NUCLEOTIDE SEQUENCE [LARGE SCALE GENOMIC DNA]</scope>
    <source>
        <strain evidence="10">ATCC 58251 / de Perez 2211183</strain>
    </source>
</reference>
<dbReference type="GO" id="GO:0004843">
    <property type="term" value="F:cysteine-type deubiquitinase activity"/>
    <property type="evidence" value="ECO:0007669"/>
    <property type="project" value="UniProtKB-EC"/>
</dbReference>
<dbReference type="Pfam" id="PF20255">
    <property type="entry name" value="DUF6606"/>
    <property type="match status" value="1"/>
</dbReference>
<keyword evidence="4" id="KW-0833">Ubl conjugation pathway</keyword>
<accession>U7PIP7</accession>
<keyword evidence="10" id="KW-1185">Reference proteome</keyword>
<evidence type="ECO:0000256" key="5">
    <source>
        <dbReference type="ARBA" id="ARBA00022801"/>
    </source>
</evidence>
<dbReference type="AlphaFoldDB" id="U7PIP7"/>
<keyword evidence="6" id="KW-0788">Thiol protease</keyword>
<proteinExistence type="predicted"/>
<dbReference type="HOGENOM" id="CLU_323698_0_0_1"/>
<feature type="domain" description="DUF6606" evidence="8">
    <location>
        <begin position="4"/>
        <end position="151"/>
    </location>
</feature>
<name>U7PIP7_SPOS1</name>
<protein>
    <recommendedName>
        <fullName evidence="2">ubiquitinyl hydrolase 1</fullName>
        <ecNumber evidence="2">3.4.19.12</ecNumber>
    </recommendedName>
</protein>
<dbReference type="Proteomes" id="UP000018087">
    <property type="component" value="Unassembled WGS sequence"/>
</dbReference>
<dbReference type="STRING" id="1391915.U7PIP7"/>
<sequence length="893" mass="100407">MHCIRRACDALKWTTPDEFRGAWTAVENCISTFSSTDGENRTVASLLEAFQRLTQDDKVITFYIEEQNAALLMYSSKGHVVFEAFEAAPPSQDVLACQDALKWTFPSRAVQISKDDFADEQFQSTLALFLDKASSEYIALFAAKAKKAKKSPNFAMLEPQTSSRTCFFPCYRQWEVQQRSRQLRNASVTTSALAKGTRRGEDFLHTGYAAYKILSCTLLSQLLDDCVHQGMLPALTSLLQKKLGRKLAKLERHHFWECCTEHDKMTSEALIHSIASKLQTSLDVAQQHLQKRLSQFKEATMRKIPALPLQAPDDHRTLSLPSSRRYLDSLVVSTGNQVDGNSNATPFSEDGSLHSNLTLNPAVKNTQAFSRSVLDTLNILADARSKSSSLWSQAVAKMTEGAAEAACDQISATVSVLVNSAMRLRQLGTTQSVVFFAPPEVDQSIRDTCGLETSDKTDKKVFVNSSHVVAWLLEQTCKANEQLRPLDSLLGVLEQPERQTLETMYGNDTVDTGSVLKTDGFSYPRLQRFAEQLRTYRSTTGHGTAALQGAFEEVEQEREVEVQVEQQRRAQHSIDFKALRFNGTVAKSIRQFVETGELTGNNGYEGMFSFLASTSIGKRYGIVHGTPSRLFVTTEFRKTIDASRAGQQFHDDFLRPVDWLLWCPASQTGVVIIPEELELLIPSIRASKYTQLVAYAAPVTRSMLDFSSLRFYAFPEFPKKRHTVPEWLPIELGILAGRLYMTYDEATAMAKYLGLSPNANEDCVRNTMSFCTNPTSFLLEWLALRRATQDVLYTPAAYVCQGRQLQPDHSFFLKFNKRLIHGEDEQGMNDDILEQQEQIMEDDEKEDMEEEDEHDEEGDGLLKIRLENLALLGGNMKVQAQDEQKRDGEKVPL</sequence>
<evidence type="ECO:0000256" key="3">
    <source>
        <dbReference type="ARBA" id="ARBA00022670"/>
    </source>
</evidence>
<dbReference type="PANTHER" id="PTHR13367:SF33">
    <property type="entry name" value="P-LOOP CONTAINING NUCLEOSIDE TRIPHOSPHATE HYDROLASE PROTEIN"/>
    <property type="match status" value="1"/>
</dbReference>
<dbReference type="PANTHER" id="PTHR13367">
    <property type="entry name" value="UBIQUITIN THIOESTERASE"/>
    <property type="match status" value="1"/>
</dbReference>
<evidence type="ECO:0000256" key="1">
    <source>
        <dbReference type="ARBA" id="ARBA00000707"/>
    </source>
</evidence>
<keyword evidence="3" id="KW-0645">Protease</keyword>
<evidence type="ECO:0000256" key="7">
    <source>
        <dbReference type="SAM" id="MobiDB-lite"/>
    </source>
</evidence>
<dbReference type="OrthoDB" id="4770390at2759"/>
<evidence type="ECO:0000313" key="9">
    <source>
        <dbReference type="EMBL" id="ERS95392.1"/>
    </source>
</evidence>
<dbReference type="EC" id="3.4.19.12" evidence="2"/>
<feature type="region of interest" description="Disordered" evidence="7">
    <location>
        <begin position="841"/>
        <end position="860"/>
    </location>
</feature>
<evidence type="ECO:0000256" key="6">
    <source>
        <dbReference type="ARBA" id="ARBA00022807"/>
    </source>
</evidence>
<comment type="catalytic activity">
    <reaction evidence="1">
        <text>Thiol-dependent hydrolysis of ester, thioester, amide, peptide and isopeptide bonds formed by the C-terminal Gly of ubiquitin (a 76-residue protein attached to proteins as an intracellular targeting signal).</text>
        <dbReference type="EC" id="3.4.19.12"/>
    </reaction>
</comment>
<dbReference type="eggNOG" id="ENOG502QUFK">
    <property type="taxonomic scope" value="Eukaryota"/>
</dbReference>
<feature type="compositionally biased region" description="Acidic residues" evidence="7">
    <location>
        <begin position="841"/>
        <end position="859"/>
    </location>
</feature>
<dbReference type="InterPro" id="IPR051346">
    <property type="entry name" value="OTU_Deubiquitinase"/>
</dbReference>
<keyword evidence="5" id="KW-0378">Hydrolase</keyword>
<evidence type="ECO:0000256" key="2">
    <source>
        <dbReference type="ARBA" id="ARBA00012759"/>
    </source>
</evidence>